<gene>
    <name evidence="2" type="ORF">CHARACLAT_009552</name>
</gene>
<sequence length="103" mass="11990">MCGSAYRSSSTVPLHLVFLNILHSVLQQSRYADHKVQLSFQQEFNDRKGKSFTSVTTKNLRSHVAERNVLELQTLQSCVLWKIYIFFRHQTNTFFNKSGLFCS</sequence>
<protein>
    <recommendedName>
        <fullName evidence="4">Secreted protein</fullName>
    </recommendedName>
</protein>
<proteinExistence type="predicted"/>
<accession>A0ABU7F2R0</accession>
<feature type="chain" id="PRO_5045884066" description="Secreted protein" evidence="1">
    <location>
        <begin position="28"/>
        <end position="103"/>
    </location>
</feature>
<name>A0ABU7F2R0_9TELE</name>
<evidence type="ECO:0008006" key="4">
    <source>
        <dbReference type="Google" id="ProtNLM"/>
    </source>
</evidence>
<reference evidence="2 3" key="1">
    <citation type="submission" date="2021-06" db="EMBL/GenBank/DDBJ databases">
        <authorList>
            <person name="Palmer J.M."/>
        </authorList>
    </citation>
    <scope>NUCLEOTIDE SEQUENCE [LARGE SCALE GENOMIC DNA]</scope>
    <source>
        <strain evidence="2 3">CL_MEX2019</strain>
        <tissue evidence="2">Muscle</tissue>
    </source>
</reference>
<evidence type="ECO:0000313" key="3">
    <source>
        <dbReference type="Proteomes" id="UP001352852"/>
    </source>
</evidence>
<evidence type="ECO:0000256" key="1">
    <source>
        <dbReference type="SAM" id="SignalP"/>
    </source>
</evidence>
<feature type="signal peptide" evidence="1">
    <location>
        <begin position="1"/>
        <end position="27"/>
    </location>
</feature>
<dbReference type="Proteomes" id="UP001352852">
    <property type="component" value="Unassembled WGS sequence"/>
</dbReference>
<organism evidence="2 3">
    <name type="scientific">Characodon lateralis</name>
    <dbReference type="NCBI Taxonomy" id="208331"/>
    <lineage>
        <taxon>Eukaryota</taxon>
        <taxon>Metazoa</taxon>
        <taxon>Chordata</taxon>
        <taxon>Craniata</taxon>
        <taxon>Vertebrata</taxon>
        <taxon>Euteleostomi</taxon>
        <taxon>Actinopterygii</taxon>
        <taxon>Neopterygii</taxon>
        <taxon>Teleostei</taxon>
        <taxon>Neoteleostei</taxon>
        <taxon>Acanthomorphata</taxon>
        <taxon>Ovalentaria</taxon>
        <taxon>Atherinomorphae</taxon>
        <taxon>Cyprinodontiformes</taxon>
        <taxon>Goodeidae</taxon>
        <taxon>Characodon</taxon>
    </lineage>
</organism>
<comment type="caution">
    <text evidence="2">The sequence shown here is derived from an EMBL/GenBank/DDBJ whole genome shotgun (WGS) entry which is preliminary data.</text>
</comment>
<keyword evidence="1" id="KW-0732">Signal</keyword>
<keyword evidence="3" id="KW-1185">Reference proteome</keyword>
<dbReference type="EMBL" id="JAHUTJ010074359">
    <property type="protein sequence ID" value="MED6293326.1"/>
    <property type="molecule type" value="Genomic_DNA"/>
</dbReference>
<evidence type="ECO:0000313" key="2">
    <source>
        <dbReference type="EMBL" id="MED6293326.1"/>
    </source>
</evidence>